<proteinExistence type="predicted"/>
<accession>A0A218ML47</accession>
<evidence type="ECO:0000256" key="1">
    <source>
        <dbReference type="SAM" id="MobiDB-lite"/>
    </source>
</evidence>
<reference evidence="2" key="1">
    <citation type="submission" date="2016-10" db="EMBL/GenBank/DDBJ databases">
        <authorList>
            <person name="Varghese N."/>
        </authorList>
    </citation>
    <scope>NUCLEOTIDE SEQUENCE</scope>
</reference>
<name>A0A218ML47_9VIRU</name>
<organism evidence="2">
    <name type="scientific">uncultured virus</name>
    <dbReference type="NCBI Taxonomy" id="340016"/>
    <lineage>
        <taxon>Viruses</taxon>
        <taxon>environmental samples</taxon>
    </lineage>
</organism>
<feature type="compositionally biased region" description="Acidic residues" evidence="1">
    <location>
        <begin position="114"/>
        <end position="124"/>
    </location>
</feature>
<reference evidence="2" key="2">
    <citation type="journal article" date="2017" name="Nat. Commun.">
        <title>Single-virus genomics reveals hidden cosmopolitan and abundant viruses.</title>
        <authorList>
            <person name="Martinez-Hernandez F."/>
            <person name="Fornas O."/>
            <person name="Lluesma Gomez M."/>
            <person name="Bolduc B."/>
            <person name="de la Cruz Pena M.J."/>
            <person name="Martinez J.M."/>
            <person name="Anton J."/>
            <person name="Gasol J.M."/>
            <person name="Rosselli R."/>
            <person name="Rodriguez-Valera F."/>
            <person name="Sullivan M.B."/>
            <person name="Acinas S.G."/>
            <person name="Martinez-Garcia M."/>
        </authorList>
    </citation>
    <scope>NUCLEOTIDE SEQUENCE</scope>
</reference>
<feature type="compositionally biased region" description="Acidic residues" evidence="1">
    <location>
        <begin position="147"/>
        <end position="165"/>
    </location>
</feature>
<evidence type="ECO:0000313" key="2">
    <source>
        <dbReference type="EMBL" id="ASF00007.1"/>
    </source>
</evidence>
<feature type="region of interest" description="Disordered" evidence="1">
    <location>
        <begin position="107"/>
        <end position="165"/>
    </location>
</feature>
<dbReference type="EMBL" id="KY052811">
    <property type="protein sequence ID" value="ASF00007.1"/>
    <property type="molecule type" value="Genomic_DNA"/>
</dbReference>
<protein>
    <submittedName>
        <fullName evidence="2">Uncharacterized protein</fullName>
    </submittedName>
</protein>
<sequence length="165" mass="18754">MENLKNEILKELIRLTERDYQAPPEILDALKEKLKMNPLIRYVDSLKAVNSLPPSYEIRLLNGQSFNIYYEDFSLMVKIGSKEYYLMDMSERNEAMTHINKLLTIKPIPPFTTPEEEGEEEGEETIGGTTGGTTPSPGGGDPNVAMEPDDEEEEEEPEEEPEEEV</sequence>